<dbReference type="PANTHER" id="PTHR31343:SF4">
    <property type="entry name" value="DUF789 DOMAIN-CONTAINING PROTEIN"/>
    <property type="match status" value="1"/>
</dbReference>
<reference evidence="2" key="2">
    <citation type="submission" date="2022-03" db="EMBL/GenBank/DDBJ databases">
        <title>Draft title - Genomic analysis of global carrot germplasm unveils the trajectory of domestication and the origin of high carotenoid orange carrot.</title>
        <authorList>
            <person name="Iorizzo M."/>
            <person name="Ellison S."/>
            <person name="Senalik D."/>
            <person name="Macko-Podgorni A."/>
            <person name="Grzebelus D."/>
            <person name="Bostan H."/>
            <person name="Rolling W."/>
            <person name="Curaba J."/>
            <person name="Simon P."/>
        </authorList>
    </citation>
    <scope>NUCLEOTIDE SEQUENCE</scope>
    <source>
        <tissue evidence="2">Leaf</tissue>
    </source>
</reference>
<dbReference type="PANTHER" id="PTHR31343">
    <property type="entry name" value="T15D22.8"/>
    <property type="match status" value="1"/>
</dbReference>
<gene>
    <name evidence="2" type="ORF">DCAR_0520931</name>
</gene>
<accession>A0AAF0X6U6</accession>
<dbReference type="EMBL" id="CP093347">
    <property type="protein sequence ID" value="WOH01547.1"/>
    <property type="molecule type" value="Genomic_DNA"/>
</dbReference>
<dbReference type="Proteomes" id="UP000077755">
    <property type="component" value="Chromosome 5"/>
</dbReference>
<sequence length="398" mass="43723">MAGTGGFAVSRSHGGDRFYNPPAMRRHQQLLLQQQLQRPEKSPAAAAAVAAVPEAAEAQKRSESDGSVSALSKKASDCGSSEAKKVTNESNIDRLMEAVTPNVAAKYCPEVNGRGWRSREAGLRPFYNLGDLWESLKEWSVYGAGVPMIIKETDSVVQYYVPYLSGLQLYADPSKRPANNSSEYEADRRKHVADGSHQNAVNLSSQKMKSLSLRDKYPVNSSGEEGGNSNSPGLLVFEYLEYEQPYSRKPLTDKILNLESQFPELSSYRSCDLLPSSWISIAWYPIYRIPMGSTLKDLDASFLTIHPLSTHFKNGGQSQSHGSSCVGKVINASAGSSKISLPVIGLASYKYKGSILSPSAPQDYEHENSLLEAANSWLQGLNVALPDLQFFRSHYSRR</sequence>
<organism evidence="2 3">
    <name type="scientific">Daucus carota subsp. sativus</name>
    <name type="common">Carrot</name>
    <dbReference type="NCBI Taxonomy" id="79200"/>
    <lineage>
        <taxon>Eukaryota</taxon>
        <taxon>Viridiplantae</taxon>
        <taxon>Streptophyta</taxon>
        <taxon>Embryophyta</taxon>
        <taxon>Tracheophyta</taxon>
        <taxon>Spermatophyta</taxon>
        <taxon>Magnoliopsida</taxon>
        <taxon>eudicotyledons</taxon>
        <taxon>Gunneridae</taxon>
        <taxon>Pentapetalae</taxon>
        <taxon>asterids</taxon>
        <taxon>campanulids</taxon>
        <taxon>Apiales</taxon>
        <taxon>Apiaceae</taxon>
        <taxon>Apioideae</taxon>
        <taxon>Scandiceae</taxon>
        <taxon>Daucinae</taxon>
        <taxon>Daucus</taxon>
        <taxon>Daucus sect. Daucus</taxon>
    </lineage>
</organism>
<evidence type="ECO:0000313" key="2">
    <source>
        <dbReference type="EMBL" id="WOH01547.1"/>
    </source>
</evidence>
<dbReference type="Pfam" id="PF05623">
    <property type="entry name" value="DUF789"/>
    <property type="match status" value="1"/>
</dbReference>
<feature type="compositionally biased region" description="Low complexity" evidence="1">
    <location>
        <begin position="29"/>
        <end position="56"/>
    </location>
</feature>
<feature type="region of interest" description="Disordered" evidence="1">
    <location>
        <begin position="172"/>
        <end position="229"/>
    </location>
</feature>
<dbReference type="AlphaFoldDB" id="A0AAF0X6U6"/>
<name>A0AAF0X6U6_DAUCS</name>
<feature type="compositionally biased region" description="Polar residues" evidence="1">
    <location>
        <begin position="196"/>
        <end position="209"/>
    </location>
</feature>
<feature type="region of interest" description="Disordered" evidence="1">
    <location>
        <begin position="1"/>
        <end position="87"/>
    </location>
</feature>
<proteinExistence type="predicted"/>
<protein>
    <submittedName>
        <fullName evidence="2">Uncharacterized protein</fullName>
    </submittedName>
</protein>
<feature type="compositionally biased region" description="Basic and acidic residues" evidence="1">
    <location>
        <begin position="185"/>
        <end position="194"/>
    </location>
</feature>
<evidence type="ECO:0000313" key="3">
    <source>
        <dbReference type="Proteomes" id="UP000077755"/>
    </source>
</evidence>
<reference evidence="2" key="1">
    <citation type="journal article" date="2016" name="Nat. Genet.">
        <title>A high-quality carrot genome assembly provides new insights into carotenoid accumulation and asterid genome evolution.</title>
        <authorList>
            <person name="Iorizzo M."/>
            <person name="Ellison S."/>
            <person name="Senalik D."/>
            <person name="Zeng P."/>
            <person name="Satapoomin P."/>
            <person name="Huang J."/>
            <person name="Bowman M."/>
            <person name="Iovene M."/>
            <person name="Sanseverino W."/>
            <person name="Cavagnaro P."/>
            <person name="Yildiz M."/>
            <person name="Macko-Podgorni A."/>
            <person name="Moranska E."/>
            <person name="Grzebelus E."/>
            <person name="Grzebelus D."/>
            <person name="Ashrafi H."/>
            <person name="Zheng Z."/>
            <person name="Cheng S."/>
            <person name="Spooner D."/>
            <person name="Van Deynze A."/>
            <person name="Simon P."/>
        </authorList>
    </citation>
    <scope>NUCLEOTIDE SEQUENCE</scope>
    <source>
        <tissue evidence="2">Leaf</tissue>
    </source>
</reference>
<dbReference type="InterPro" id="IPR008507">
    <property type="entry name" value="DUF789"/>
</dbReference>
<evidence type="ECO:0000256" key="1">
    <source>
        <dbReference type="SAM" id="MobiDB-lite"/>
    </source>
</evidence>
<keyword evidence="3" id="KW-1185">Reference proteome</keyword>
<feature type="compositionally biased region" description="Low complexity" evidence="1">
    <location>
        <begin position="220"/>
        <end position="229"/>
    </location>
</feature>